<dbReference type="InterPro" id="IPR050188">
    <property type="entry name" value="RluA_PseudoU_synthase"/>
</dbReference>
<reference evidence="4" key="1">
    <citation type="submission" date="2022-12" db="EMBL/GenBank/DDBJ databases">
        <title>Phocaeicola acetigenes sp. nov., isolated feces from a healthy human.</title>
        <authorList>
            <person name="Do H."/>
            <person name="Ha Y.B."/>
            <person name="Kim J.-S."/>
            <person name="Suh M.K."/>
            <person name="Kim H.S."/>
            <person name="Lee J.-S."/>
        </authorList>
    </citation>
    <scope>NUCLEOTIDE SEQUENCE</scope>
    <source>
        <strain evidence="4">KGMB11183</strain>
    </source>
</reference>
<dbReference type="RefSeq" id="WP_178265733.1">
    <property type="nucleotide sequence ID" value="NZ_JAPZVM010000002.1"/>
</dbReference>
<organism evidence="4 5">
    <name type="scientific">Phocaeicola acetigenes</name>
    <dbReference type="NCBI Taxonomy" id="3016083"/>
    <lineage>
        <taxon>Bacteria</taxon>
        <taxon>Pseudomonadati</taxon>
        <taxon>Bacteroidota</taxon>
        <taxon>Bacteroidia</taxon>
        <taxon>Bacteroidales</taxon>
        <taxon>Bacteroidaceae</taxon>
        <taxon>Phocaeicola</taxon>
    </lineage>
</organism>
<name>A0ABT4PFU6_9BACT</name>
<evidence type="ECO:0000256" key="2">
    <source>
        <dbReference type="ARBA" id="ARBA00023235"/>
    </source>
</evidence>
<dbReference type="Pfam" id="PF00849">
    <property type="entry name" value="PseudoU_synth_2"/>
    <property type="match status" value="1"/>
</dbReference>
<sequence length="223" mass="25382">MTVVYEDNHIIVVNKTASEIVQGDKTGDTPLSETVKLYLKEKYAKPGNVFIGVTHRLDRPVSGLVVFAKTSKALSRLNEMFRIGEVKKTYWAIVKNCPPQTEGELVHYLVRNEKQNKSYAYDKEVKNSKKAILHYRLIGHSENYYLLEVDLKTGRHHQIRCQLAKMGCPIKGDLKYGFPRSNPDGSICLHARRVRFVHPVSKQEIDLIAPVPAGNLWNGFSFD</sequence>
<dbReference type="EMBL" id="JAPZVM010000002">
    <property type="protein sequence ID" value="MCZ8371919.1"/>
    <property type="molecule type" value="Genomic_DNA"/>
</dbReference>
<evidence type="ECO:0000313" key="5">
    <source>
        <dbReference type="Proteomes" id="UP001141933"/>
    </source>
</evidence>
<proteinExistence type="inferred from homology"/>
<keyword evidence="5" id="KW-1185">Reference proteome</keyword>
<comment type="similarity">
    <text evidence="1">Belongs to the pseudouridine synthase RluA family.</text>
</comment>
<comment type="caution">
    <text evidence="4">The sequence shown here is derived from an EMBL/GenBank/DDBJ whole genome shotgun (WGS) entry which is preliminary data.</text>
</comment>
<feature type="domain" description="Pseudouridine synthase RsuA/RluA-like" evidence="3">
    <location>
        <begin position="9"/>
        <end position="164"/>
    </location>
</feature>
<gene>
    <name evidence="4" type="ORF">O6P32_04250</name>
</gene>
<dbReference type="CDD" id="cd02869">
    <property type="entry name" value="PseudoU_synth_RluA_like"/>
    <property type="match status" value="1"/>
</dbReference>
<evidence type="ECO:0000256" key="1">
    <source>
        <dbReference type="ARBA" id="ARBA00010876"/>
    </source>
</evidence>
<keyword evidence="2" id="KW-0413">Isomerase</keyword>
<dbReference type="PANTHER" id="PTHR21600:SF83">
    <property type="entry name" value="PSEUDOURIDYLATE SYNTHASE RPUSD4, MITOCHONDRIAL"/>
    <property type="match status" value="1"/>
</dbReference>
<evidence type="ECO:0000259" key="3">
    <source>
        <dbReference type="Pfam" id="PF00849"/>
    </source>
</evidence>
<dbReference type="Gene3D" id="3.30.2350.10">
    <property type="entry name" value="Pseudouridine synthase"/>
    <property type="match status" value="1"/>
</dbReference>
<dbReference type="Proteomes" id="UP001141933">
    <property type="component" value="Unassembled WGS sequence"/>
</dbReference>
<evidence type="ECO:0000313" key="4">
    <source>
        <dbReference type="EMBL" id="MCZ8371919.1"/>
    </source>
</evidence>
<protein>
    <submittedName>
        <fullName evidence="4">RNA pseudouridine synthase</fullName>
    </submittedName>
</protein>
<dbReference type="InterPro" id="IPR020103">
    <property type="entry name" value="PsdUridine_synth_cat_dom_sf"/>
</dbReference>
<dbReference type="InterPro" id="IPR006145">
    <property type="entry name" value="PsdUridine_synth_RsuA/RluA"/>
</dbReference>
<dbReference type="PANTHER" id="PTHR21600">
    <property type="entry name" value="MITOCHONDRIAL RNA PSEUDOURIDINE SYNTHASE"/>
    <property type="match status" value="1"/>
</dbReference>
<dbReference type="SUPFAM" id="SSF55120">
    <property type="entry name" value="Pseudouridine synthase"/>
    <property type="match status" value="1"/>
</dbReference>
<accession>A0ABT4PFU6</accession>